<comment type="caution">
    <text evidence="1">The sequence shown here is derived from an EMBL/GenBank/DDBJ whole genome shotgun (WGS) entry which is preliminary data.</text>
</comment>
<sequence length="133" mass="15233">MEPVTYFTGFGVSIIGKLDKLIYRAKFNLPHFQDVTENVRFFKDRVDEMDAVLAKPVQLRATYLRVLRDVAEFTKIRRDPYYVSTVLDDITPDLIVNPGANVRKGSLTEPVVVKQDLGFVQTSILSFISQKYN</sequence>
<dbReference type="Proteomes" id="UP000053237">
    <property type="component" value="Unassembled WGS sequence"/>
</dbReference>
<name>A0A024GEW7_9STRA</name>
<evidence type="ECO:0000313" key="1">
    <source>
        <dbReference type="EMBL" id="CCI45247.1"/>
    </source>
</evidence>
<dbReference type="InParanoid" id="A0A024GEW7"/>
<evidence type="ECO:0000313" key="2">
    <source>
        <dbReference type="Proteomes" id="UP000053237"/>
    </source>
</evidence>
<dbReference type="AlphaFoldDB" id="A0A024GEW7"/>
<dbReference type="EMBL" id="CAIX01000093">
    <property type="protein sequence ID" value="CCI45247.1"/>
    <property type="molecule type" value="Genomic_DNA"/>
</dbReference>
<keyword evidence="2" id="KW-1185">Reference proteome</keyword>
<gene>
    <name evidence="1" type="ORF">BN9_061200</name>
</gene>
<organism evidence="1 2">
    <name type="scientific">Albugo candida</name>
    <dbReference type="NCBI Taxonomy" id="65357"/>
    <lineage>
        <taxon>Eukaryota</taxon>
        <taxon>Sar</taxon>
        <taxon>Stramenopiles</taxon>
        <taxon>Oomycota</taxon>
        <taxon>Peronosporomycetes</taxon>
        <taxon>Albuginales</taxon>
        <taxon>Albuginaceae</taxon>
        <taxon>Albugo</taxon>
    </lineage>
</organism>
<protein>
    <submittedName>
        <fullName evidence="1">Uncharacterized protein</fullName>
    </submittedName>
</protein>
<proteinExistence type="predicted"/>
<accession>A0A024GEW7</accession>
<reference evidence="1 2" key="1">
    <citation type="submission" date="2012-05" db="EMBL/GenBank/DDBJ databases">
        <title>Recombination and specialization in a pathogen metapopulation.</title>
        <authorList>
            <person name="Gardiner A."/>
            <person name="Kemen E."/>
            <person name="Schultz-Larsen T."/>
            <person name="MacLean D."/>
            <person name="Van Oosterhout C."/>
            <person name="Jones J.D.G."/>
        </authorList>
    </citation>
    <scope>NUCLEOTIDE SEQUENCE [LARGE SCALE GENOMIC DNA]</scope>
    <source>
        <strain evidence="1 2">Ac Nc2</strain>
    </source>
</reference>